<feature type="binding site" evidence="6">
    <location>
        <position position="247"/>
    </location>
    <ligand>
        <name>Mg(2+)</name>
        <dbReference type="ChEBI" id="CHEBI:18420"/>
    </ligand>
</feature>
<dbReference type="EC" id="5.4.2.10" evidence="6 8"/>
<dbReference type="InterPro" id="IPR006352">
    <property type="entry name" value="GlmM_bact"/>
</dbReference>
<dbReference type="InterPro" id="IPR005841">
    <property type="entry name" value="Alpha-D-phosphohexomutase_SF"/>
</dbReference>
<dbReference type="InterPro" id="IPR005845">
    <property type="entry name" value="A-D-PHexomutase_a/b/a-II"/>
</dbReference>
<dbReference type="NCBIfam" id="TIGR01455">
    <property type="entry name" value="glmM"/>
    <property type="match status" value="1"/>
</dbReference>
<dbReference type="Proteomes" id="UP001596072">
    <property type="component" value="Unassembled WGS sequence"/>
</dbReference>
<evidence type="ECO:0000256" key="1">
    <source>
        <dbReference type="ARBA" id="ARBA00010231"/>
    </source>
</evidence>
<dbReference type="Pfam" id="PF02879">
    <property type="entry name" value="PGM_PMM_II"/>
    <property type="match status" value="1"/>
</dbReference>
<keyword evidence="5 6" id="KW-0413">Isomerase</keyword>
<dbReference type="PANTHER" id="PTHR42946">
    <property type="entry name" value="PHOSPHOHEXOSE MUTASE"/>
    <property type="match status" value="1"/>
</dbReference>
<dbReference type="InterPro" id="IPR050060">
    <property type="entry name" value="Phosphoglucosamine_mutase"/>
</dbReference>
<comment type="cofactor">
    <cofactor evidence="6">
        <name>Mg(2+)</name>
        <dbReference type="ChEBI" id="CHEBI:18420"/>
    </cofactor>
    <text evidence="6">Binds 1 Mg(2+) ion per subunit.</text>
</comment>
<keyword evidence="4 6" id="KW-0460">Magnesium</keyword>
<evidence type="ECO:0000256" key="4">
    <source>
        <dbReference type="ARBA" id="ARBA00022842"/>
    </source>
</evidence>
<dbReference type="EMBL" id="JBHSNS010000001">
    <property type="protein sequence ID" value="MFC5727603.1"/>
    <property type="molecule type" value="Genomic_DNA"/>
</dbReference>
<evidence type="ECO:0000313" key="14">
    <source>
        <dbReference type="Proteomes" id="UP001596072"/>
    </source>
</evidence>
<dbReference type="InterPro" id="IPR005846">
    <property type="entry name" value="A-D-PHexomutase_a/b/a-III"/>
</dbReference>
<dbReference type="PRINTS" id="PR00509">
    <property type="entry name" value="PGMPMM"/>
</dbReference>
<dbReference type="Gene3D" id="3.40.120.10">
    <property type="entry name" value="Alpha-D-Glucose-1,6-Bisphosphate, subunit A, domain 3"/>
    <property type="match status" value="3"/>
</dbReference>
<dbReference type="Pfam" id="PF00408">
    <property type="entry name" value="PGM_PMM_IV"/>
    <property type="match status" value="1"/>
</dbReference>
<evidence type="ECO:0000256" key="6">
    <source>
        <dbReference type="HAMAP-Rule" id="MF_01554"/>
    </source>
</evidence>
<dbReference type="CDD" id="cd05802">
    <property type="entry name" value="GlmM"/>
    <property type="match status" value="1"/>
</dbReference>
<dbReference type="Gene3D" id="3.30.310.50">
    <property type="entry name" value="Alpha-D-phosphohexomutase, C-terminal domain"/>
    <property type="match status" value="1"/>
</dbReference>
<evidence type="ECO:0000256" key="3">
    <source>
        <dbReference type="ARBA" id="ARBA00022723"/>
    </source>
</evidence>
<dbReference type="GO" id="GO:0008966">
    <property type="term" value="F:phosphoglucosamine mutase activity"/>
    <property type="evidence" value="ECO:0007669"/>
    <property type="project" value="UniProtKB-EC"/>
</dbReference>
<dbReference type="HAMAP" id="MF_01554_B">
    <property type="entry name" value="GlmM_B"/>
    <property type="match status" value="1"/>
</dbReference>
<comment type="function">
    <text evidence="6 8">Catalyzes the conversion of glucosamine-6-phosphate to glucosamine-1-phosphate.</text>
</comment>
<dbReference type="InterPro" id="IPR005844">
    <property type="entry name" value="A-D-PHexomutase_a/b/a-I"/>
</dbReference>
<reference evidence="14" key="1">
    <citation type="journal article" date="2019" name="Int. J. Syst. Evol. Microbiol.">
        <title>The Global Catalogue of Microorganisms (GCM) 10K type strain sequencing project: providing services to taxonomists for standard genome sequencing and annotation.</title>
        <authorList>
            <consortium name="The Broad Institute Genomics Platform"/>
            <consortium name="The Broad Institute Genome Sequencing Center for Infectious Disease"/>
            <person name="Wu L."/>
            <person name="Ma J."/>
        </authorList>
    </citation>
    <scope>NUCLEOTIDE SEQUENCE [LARGE SCALE GENOMIC DNA]</scope>
    <source>
        <strain evidence="14">YIM 94188</strain>
    </source>
</reference>
<evidence type="ECO:0000256" key="8">
    <source>
        <dbReference type="RuleBase" id="RU004327"/>
    </source>
</evidence>
<dbReference type="SUPFAM" id="SSF53738">
    <property type="entry name" value="Phosphoglucomutase, first 3 domains"/>
    <property type="match status" value="3"/>
</dbReference>
<dbReference type="Pfam" id="PF02878">
    <property type="entry name" value="PGM_PMM_I"/>
    <property type="match status" value="1"/>
</dbReference>
<protein>
    <recommendedName>
        <fullName evidence="6 8">Phosphoglucosamine mutase</fullName>
        <ecNumber evidence="6 8">5.4.2.10</ecNumber>
    </recommendedName>
</protein>
<dbReference type="PROSITE" id="PS00710">
    <property type="entry name" value="PGM_PMM"/>
    <property type="match status" value="1"/>
</dbReference>
<name>A0ABW0ZBP6_9ACTN</name>
<evidence type="ECO:0000256" key="7">
    <source>
        <dbReference type="RuleBase" id="RU004326"/>
    </source>
</evidence>
<evidence type="ECO:0000259" key="12">
    <source>
        <dbReference type="Pfam" id="PF02880"/>
    </source>
</evidence>
<feature type="domain" description="Alpha-D-phosphohexomutase alpha/beta/alpha" evidence="11">
    <location>
        <begin position="156"/>
        <end position="256"/>
    </location>
</feature>
<dbReference type="InterPro" id="IPR016066">
    <property type="entry name" value="A-D-PHexomutase_CS"/>
</dbReference>
<keyword evidence="14" id="KW-1185">Reference proteome</keyword>
<gene>
    <name evidence="6 13" type="primary">glmM</name>
    <name evidence="13" type="ORF">ACFPQB_01645</name>
</gene>
<organism evidence="13 14">
    <name type="scientific">Nocardioides vastitatis</name>
    <dbReference type="NCBI Taxonomy" id="2568655"/>
    <lineage>
        <taxon>Bacteria</taxon>
        <taxon>Bacillati</taxon>
        <taxon>Actinomycetota</taxon>
        <taxon>Actinomycetes</taxon>
        <taxon>Propionibacteriales</taxon>
        <taxon>Nocardioidaceae</taxon>
        <taxon>Nocardioides</taxon>
    </lineage>
</organism>
<dbReference type="InterPro" id="IPR016055">
    <property type="entry name" value="A-D-PHexomutase_a/b/a-I/II/III"/>
</dbReference>
<dbReference type="SUPFAM" id="SSF55957">
    <property type="entry name" value="Phosphoglucomutase, C-terminal domain"/>
    <property type="match status" value="1"/>
</dbReference>
<accession>A0ABW0ZBP6</accession>
<keyword evidence="3 6" id="KW-0479">Metal-binding</keyword>
<dbReference type="NCBIfam" id="NF008139">
    <property type="entry name" value="PRK10887.1"/>
    <property type="match status" value="1"/>
</dbReference>
<sequence length="449" mass="46344">MTRIFGTDGVRGLANASLTAELALDLGVAAARVLRREIDDHRPLAVVGRDTRISGHFLEGAVVAGLASAGVDVLLLGVVPTPGVAYLTDALDADLGVVLSASHNPMPDNGIKFLARGGVKLDDAHENLIEAALGQDWERPTGAAVGMVRAYDSTAEEYADHLIRTLGDPDGKPLSGLRIVLDCAHGAASVVGPKVLEDAGATVIPIACEPDGLNINDGVGSTHLGPLQQAVLEHGADAGFAVDGDADRCLAVDHTGQVVDGDQIMAILALALHESGELVGDTLVATVMSNLGLIQALTAAGITVRQAAVGDRYVLEQMAAGGFVLGGEQSGHVILRQHATTGDGLLTALQVVRRMAVSGKSLHDLAGVMTRLPQVLVNVAGVDRTRTDDPELLAAVAAAEVELGTTGRVLLRPSGTEPLVRVMVEAPTAERAQSIADRLADVVRVRLAL</sequence>
<evidence type="ECO:0000259" key="9">
    <source>
        <dbReference type="Pfam" id="PF00408"/>
    </source>
</evidence>
<feature type="domain" description="Alpha-D-phosphohexomutase C-terminal" evidence="9">
    <location>
        <begin position="378"/>
        <end position="441"/>
    </location>
</feature>
<feature type="modified residue" description="Phosphoserine" evidence="6">
    <location>
        <position position="102"/>
    </location>
</feature>
<evidence type="ECO:0000259" key="11">
    <source>
        <dbReference type="Pfam" id="PF02879"/>
    </source>
</evidence>
<proteinExistence type="inferred from homology"/>
<comment type="PTM">
    <text evidence="6">Activated by phosphorylation.</text>
</comment>
<feature type="active site" description="Phosphoserine intermediate" evidence="6">
    <location>
        <position position="102"/>
    </location>
</feature>
<evidence type="ECO:0000256" key="2">
    <source>
        <dbReference type="ARBA" id="ARBA00022553"/>
    </source>
</evidence>
<dbReference type="PANTHER" id="PTHR42946:SF1">
    <property type="entry name" value="PHOSPHOGLUCOMUTASE (ALPHA-D-GLUCOSE-1,6-BISPHOSPHATE-DEPENDENT)"/>
    <property type="match status" value="1"/>
</dbReference>
<dbReference type="InterPro" id="IPR036900">
    <property type="entry name" value="A-D-PHexomutase_C_sf"/>
</dbReference>
<dbReference type="Pfam" id="PF02880">
    <property type="entry name" value="PGM_PMM_III"/>
    <property type="match status" value="1"/>
</dbReference>
<feature type="binding site" evidence="6">
    <location>
        <position position="243"/>
    </location>
    <ligand>
        <name>Mg(2+)</name>
        <dbReference type="ChEBI" id="CHEBI:18420"/>
    </ligand>
</feature>
<feature type="domain" description="Alpha-D-phosphohexomutase alpha/beta/alpha" evidence="12">
    <location>
        <begin position="260"/>
        <end position="369"/>
    </location>
</feature>
<evidence type="ECO:0000259" key="10">
    <source>
        <dbReference type="Pfam" id="PF02878"/>
    </source>
</evidence>
<comment type="similarity">
    <text evidence="1 6 7">Belongs to the phosphohexose mutase family.</text>
</comment>
<evidence type="ECO:0000256" key="5">
    <source>
        <dbReference type="ARBA" id="ARBA00023235"/>
    </source>
</evidence>
<feature type="binding site" evidence="6">
    <location>
        <position position="245"/>
    </location>
    <ligand>
        <name>Mg(2+)</name>
        <dbReference type="ChEBI" id="CHEBI:18420"/>
    </ligand>
</feature>
<comment type="caution">
    <text evidence="13">The sequence shown here is derived from an EMBL/GenBank/DDBJ whole genome shotgun (WGS) entry which is preliminary data.</text>
</comment>
<dbReference type="RefSeq" id="WP_136430945.1">
    <property type="nucleotide sequence ID" value="NZ_JBHSNS010000001.1"/>
</dbReference>
<dbReference type="InterPro" id="IPR005843">
    <property type="entry name" value="A-D-PHexomutase_C"/>
</dbReference>
<feature type="binding site" description="via phosphate group" evidence="6">
    <location>
        <position position="102"/>
    </location>
    <ligand>
        <name>Mg(2+)</name>
        <dbReference type="ChEBI" id="CHEBI:18420"/>
    </ligand>
</feature>
<feature type="domain" description="Alpha-D-phosphohexomutase alpha/beta/alpha" evidence="10">
    <location>
        <begin position="3"/>
        <end position="133"/>
    </location>
</feature>
<keyword evidence="2 6" id="KW-0597">Phosphoprotein</keyword>
<comment type="catalytic activity">
    <reaction evidence="6 8">
        <text>alpha-D-glucosamine 1-phosphate = D-glucosamine 6-phosphate</text>
        <dbReference type="Rhea" id="RHEA:23424"/>
        <dbReference type="ChEBI" id="CHEBI:58516"/>
        <dbReference type="ChEBI" id="CHEBI:58725"/>
        <dbReference type="EC" id="5.4.2.10"/>
    </reaction>
</comment>
<evidence type="ECO:0000313" key="13">
    <source>
        <dbReference type="EMBL" id="MFC5727603.1"/>
    </source>
</evidence>